<evidence type="ECO:0000313" key="4">
    <source>
        <dbReference type="EMBL" id="QJH95008.1"/>
    </source>
</evidence>
<keyword evidence="2" id="KW-1133">Transmembrane helix</keyword>
<proteinExistence type="predicted"/>
<accession>A0A6H1ZFG3</accession>
<keyword evidence="2" id="KW-0812">Transmembrane</keyword>
<reference evidence="3" key="1">
    <citation type="submission" date="2020-03" db="EMBL/GenBank/DDBJ databases">
        <title>The deep terrestrial virosphere.</title>
        <authorList>
            <person name="Holmfeldt K."/>
            <person name="Nilsson E."/>
            <person name="Simone D."/>
            <person name="Lopez-Fernandez M."/>
            <person name="Wu X."/>
            <person name="de Brujin I."/>
            <person name="Lundin D."/>
            <person name="Andersson A."/>
            <person name="Bertilsson S."/>
            <person name="Dopson M."/>
        </authorList>
    </citation>
    <scope>NUCLEOTIDE SEQUENCE</scope>
    <source>
        <strain evidence="3">TM448A00317</strain>
        <strain evidence="4">TM448B00343</strain>
    </source>
</reference>
<evidence type="ECO:0000313" key="3">
    <source>
        <dbReference type="EMBL" id="QJA46107.1"/>
    </source>
</evidence>
<organism evidence="3">
    <name type="scientific">viral metagenome</name>
    <dbReference type="NCBI Taxonomy" id="1070528"/>
    <lineage>
        <taxon>unclassified sequences</taxon>
        <taxon>metagenomes</taxon>
        <taxon>organismal metagenomes</taxon>
    </lineage>
</organism>
<name>A0A6H1ZFG3_9ZZZZ</name>
<evidence type="ECO:0000256" key="2">
    <source>
        <dbReference type="SAM" id="Phobius"/>
    </source>
</evidence>
<feature type="transmembrane region" description="Helical" evidence="2">
    <location>
        <begin position="282"/>
        <end position="303"/>
    </location>
</feature>
<evidence type="ECO:0000256" key="1">
    <source>
        <dbReference type="SAM" id="Coils"/>
    </source>
</evidence>
<sequence length="881" mass="92887">MARVNIDILTNTHGSETKLDKVKGALGDMGGKADTAKNALDGMFFKMAAGLLTLAAVKKAFDFLSGSITAASNSQETYSKFGVVFNSVLHEANKEAGNLADNYGLSEIASRDMLAATGDLLSGLGATSEVALDLSVKTQKLAVDLASFTNYSGGAKGASEALTKAMLGEREMLKSLGKTVTEEMVKSELAKKGKSKLTGAALLQAKAYIILKLVTEQSKNALGDFERTSKDYANQQRILKAGLEDLNVELGKVFLPLMTTVTREANDVVKGIKKWREENSDLASSIATAIVVSGPLLATIIALNKVLPVLAKQFTAAKLAATASIGALALLAVAAGAVHDAISKATKATEAATEADYRNFTAGEKLTNKLKDIADKAGLTRKEFHQLSLKYGENSQALAIAILKGDEGVELQKAMTEKGKENTEEIKKQAAALAADLIPAYEDTKTKVESLTEYLKTQGITAIIDKRNRVGELKTHLGNLKTAYEKGEITLADYTKASKAAKDEVELLASEIDGTRKAEELLTNYLKDQGISTIQEKDEKVAELKTTLGLLEKAYEDGRISLDDYTVGTRAAKKEIELLSTSIVDTAIPAARDMAGVYDQAVMDMDDRMGEFVRTFKQKISKIDLAWKALALDIKSAFEGLVANLILSGGDLKAALDDLWSDIKEAFAKKVGEMVVDWVAGMLFMKKAAGTVELAAGATAAATVGIGTAAAATAPVVGASFAAMLTPIAVVAAAVIAVLGVFYLIIKALEKIFGWKGTGVPWKAPPLVPPGKDESKGIAPLESTGVGPGPGFASGGAFIPSGATPIMVHPRELVDITPLSELRSSGRSRAGMGFDGGGGGGTQAIYLDGQRVGEILASHITQLIRQGKIQIDMQSLIVSEG</sequence>
<protein>
    <recommendedName>
        <fullName evidence="5">Tail tape measure protein</fullName>
    </recommendedName>
</protein>
<dbReference type="EMBL" id="MT144003">
    <property type="protein sequence ID" value="QJA46107.1"/>
    <property type="molecule type" value="Genomic_DNA"/>
</dbReference>
<dbReference type="EMBL" id="MT144611">
    <property type="protein sequence ID" value="QJH95008.1"/>
    <property type="molecule type" value="Genomic_DNA"/>
</dbReference>
<feature type="transmembrane region" description="Helical" evidence="2">
    <location>
        <begin position="720"/>
        <end position="746"/>
    </location>
</feature>
<feature type="coiled-coil region" evidence="1">
    <location>
        <begin position="491"/>
        <end position="554"/>
    </location>
</feature>
<gene>
    <name evidence="3" type="ORF">TM448A00317_0009</name>
    <name evidence="4" type="ORF">TM448B00343_0014</name>
</gene>
<keyword evidence="1" id="KW-0175">Coiled coil</keyword>
<feature type="transmembrane region" description="Helical" evidence="2">
    <location>
        <begin position="315"/>
        <end position="338"/>
    </location>
</feature>
<evidence type="ECO:0008006" key="5">
    <source>
        <dbReference type="Google" id="ProtNLM"/>
    </source>
</evidence>
<dbReference type="AlphaFoldDB" id="A0A6H1ZFG3"/>
<keyword evidence="2" id="KW-0472">Membrane</keyword>
<feature type="transmembrane region" description="Helical" evidence="2">
    <location>
        <begin position="692"/>
        <end position="714"/>
    </location>
</feature>